<dbReference type="EMBL" id="MFAA01000013">
    <property type="protein sequence ID" value="OGD69196.1"/>
    <property type="molecule type" value="Genomic_DNA"/>
</dbReference>
<comment type="caution">
    <text evidence="1">The sequence shown here is derived from an EMBL/GenBank/DDBJ whole genome shotgun (WGS) entry which is preliminary data.</text>
</comment>
<reference evidence="1 2" key="1">
    <citation type="journal article" date="2016" name="Nat. Commun.">
        <title>Thousands of microbial genomes shed light on interconnected biogeochemical processes in an aquifer system.</title>
        <authorList>
            <person name="Anantharaman K."/>
            <person name="Brown C.T."/>
            <person name="Hug L.A."/>
            <person name="Sharon I."/>
            <person name="Castelle C.J."/>
            <person name="Probst A.J."/>
            <person name="Thomas B.C."/>
            <person name="Singh A."/>
            <person name="Wilkins M.J."/>
            <person name="Karaoz U."/>
            <person name="Brodie E.L."/>
            <person name="Williams K.H."/>
            <person name="Hubbard S.S."/>
            <person name="Banfield J.F."/>
        </authorList>
    </citation>
    <scope>NUCLEOTIDE SEQUENCE [LARGE SCALE GENOMIC DNA]</scope>
</reference>
<evidence type="ECO:0000313" key="1">
    <source>
        <dbReference type="EMBL" id="OGD69196.1"/>
    </source>
</evidence>
<dbReference type="Proteomes" id="UP000185891">
    <property type="component" value="Unassembled WGS sequence"/>
</dbReference>
<protein>
    <submittedName>
        <fullName evidence="1">Uncharacterized protein</fullName>
    </submittedName>
</protein>
<accession>A0A1F5EPM6</accession>
<proteinExistence type="predicted"/>
<organism evidence="1 2">
    <name type="scientific">Candidatus Campbellbacteria bacterium RIFCSPHIGHO2_12_FULL_35_10</name>
    <dbReference type="NCBI Taxonomy" id="1797578"/>
    <lineage>
        <taxon>Bacteria</taxon>
        <taxon>Candidatus Campbelliibacteriota</taxon>
    </lineage>
</organism>
<dbReference type="AlphaFoldDB" id="A0A1F5EPM6"/>
<gene>
    <name evidence="1" type="ORF">A3E89_01630</name>
</gene>
<evidence type="ECO:0000313" key="2">
    <source>
        <dbReference type="Proteomes" id="UP000185891"/>
    </source>
</evidence>
<sequence>MATYRDKYPNAPADQEIIIEVVCDCGKVIDELCETGFIRGVEHNQKCDDCLKKQNKQKK</sequence>
<name>A0A1F5EPM6_9BACT</name>